<name>A0ABP4WF42_9MICO</name>
<evidence type="ECO:0000313" key="4">
    <source>
        <dbReference type="EMBL" id="GAA1751372.1"/>
    </source>
</evidence>
<keyword evidence="3" id="KW-0732">Signal</keyword>
<comment type="caution">
    <text evidence="4">The sequence shown here is derived from an EMBL/GenBank/DDBJ whole genome shotgun (WGS) entry which is preliminary data.</text>
</comment>
<accession>A0ABP4WF42</accession>
<evidence type="ECO:0000256" key="3">
    <source>
        <dbReference type="SAM" id="SignalP"/>
    </source>
</evidence>
<protein>
    <recommendedName>
        <fullName evidence="1">Beta-lactamase</fullName>
    </recommendedName>
    <alternativeName>
        <fullName evidence="2">Penicillinase</fullName>
    </alternativeName>
</protein>
<feature type="signal peptide" evidence="3">
    <location>
        <begin position="1"/>
        <end position="31"/>
    </location>
</feature>
<keyword evidence="5" id="KW-1185">Reference proteome</keyword>
<proteinExistence type="predicted"/>
<dbReference type="InterPro" id="IPR006311">
    <property type="entry name" value="TAT_signal"/>
</dbReference>
<feature type="chain" id="PRO_5047363428" description="Beta-lactamase" evidence="3">
    <location>
        <begin position="32"/>
        <end position="692"/>
    </location>
</feature>
<dbReference type="InterPro" id="IPR028994">
    <property type="entry name" value="Integrin_alpha_N"/>
</dbReference>
<dbReference type="SUPFAM" id="SSF69318">
    <property type="entry name" value="Integrin alpha N-terminal domain"/>
    <property type="match status" value="1"/>
</dbReference>
<evidence type="ECO:0000313" key="5">
    <source>
        <dbReference type="Proteomes" id="UP001501475"/>
    </source>
</evidence>
<sequence length="692" mass="70570">MSFRRSALSGFNGSVLALCLAAGTVPAAAHAGAAAVAVPATAVPGPPATVVPAPPATVVPGPPAAALPSSRAAGAPSGLPTVAADRGPTIDLICDDIGRVTLTPDPASTYGARVADTSALALTGRIGLTARTPAGPQITAPAQGTGSACHSATTRLVLAPWLRAIGRDVGEGATAYGLGTITAHVRITATPTPLPADPSAQRFPFESELASYIRARGGEVTVSVRPTGSTRLETYTYGATRQFTASIVKVGIMAAVMDRAQRQGRSLSSWERSKIAPMIQVSDNDAATALFDDIGGGAGLKSTMLAMGARDVIVDPAGHWGLTQTSSRDWVMVLGHFAAPGGLISDTNRTYARSLMTTVASSQAWGITAGPPRGSVAVKNGWLARTTGWHVNSIGWSFATPVPYQIAVETRATGSSQAYQQATIEGVSRIVWARRAQLVGTTLGDATGNGTVDLLSVTWQGAMAVHSGDGTGGFAAPSPRGGDWSGYSWFGSPGDVDGDGHNDLFGVTKTDGDLALFRGLGAAAYASGVVVASGWGQYRLVAAVGRFDNNSSPDLLALGPDGIVSHFACGSKGNVVLKATLGRNLAAAQKPFQVGDVTGDGLGDVGIVDGTGQLSIWRSSATGFAKVRDVWKGFDSRRLIASPGDLNGDGVTDLVTVTRDTGAMTRYLGRGDGTFTGGVALTTSGTAYALLW</sequence>
<gene>
    <name evidence="4" type="ORF">GCM10009810_09630</name>
</gene>
<evidence type="ECO:0000256" key="2">
    <source>
        <dbReference type="ARBA" id="ARBA00030171"/>
    </source>
</evidence>
<dbReference type="RefSeq" id="WP_344062881.1">
    <property type="nucleotide sequence ID" value="NZ_BAAAPN010000025.1"/>
</dbReference>
<evidence type="ECO:0000256" key="1">
    <source>
        <dbReference type="ARBA" id="ARBA00018879"/>
    </source>
</evidence>
<reference evidence="5" key="1">
    <citation type="journal article" date="2019" name="Int. J. Syst. Evol. Microbiol.">
        <title>The Global Catalogue of Microorganisms (GCM) 10K type strain sequencing project: providing services to taxonomists for standard genome sequencing and annotation.</title>
        <authorList>
            <consortium name="The Broad Institute Genomics Platform"/>
            <consortium name="The Broad Institute Genome Sequencing Center for Infectious Disease"/>
            <person name="Wu L."/>
            <person name="Ma J."/>
        </authorList>
    </citation>
    <scope>NUCLEOTIDE SEQUENCE [LARGE SCALE GENOMIC DNA]</scope>
    <source>
        <strain evidence="5">JCM 15591</strain>
    </source>
</reference>
<dbReference type="InterPro" id="IPR012338">
    <property type="entry name" value="Beta-lactam/transpept-like"/>
</dbReference>
<dbReference type="PANTHER" id="PTHR35333:SF3">
    <property type="entry name" value="BETA-LACTAMASE-TYPE TRANSPEPTIDASE FOLD CONTAINING PROTEIN"/>
    <property type="match status" value="1"/>
</dbReference>
<dbReference type="Gene3D" id="3.40.710.10">
    <property type="entry name" value="DD-peptidase/beta-lactamase superfamily"/>
    <property type="match status" value="1"/>
</dbReference>
<dbReference type="EMBL" id="BAAAPN010000025">
    <property type="protein sequence ID" value="GAA1751372.1"/>
    <property type="molecule type" value="Genomic_DNA"/>
</dbReference>
<dbReference type="PANTHER" id="PTHR35333">
    <property type="entry name" value="BETA-LACTAMASE"/>
    <property type="match status" value="1"/>
</dbReference>
<organism evidence="4 5">
    <name type="scientific">Nostocoides vanveenii</name>
    <dbReference type="NCBI Taxonomy" id="330835"/>
    <lineage>
        <taxon>Bacteria</taxon>
        <taxon>Bacillati</taxon>
        <taxon>Actinomycetota</taxon>
        <taxon>Actinomycetes</taxon>
        <taxon>Micrococcales</taxon>
        <taxon>Intrasporangiaceae</taxon>
        <taxon>Nostocoides</taxon>
    </lineage>
</organism>
<dbReference type="PROSITE" id="PS51318">
    <property type="entry name" value="TAT"/>
    <property type="match status" value="1"/>
</dbReference>
<dbReference type="Proteomes" id="UP001501475">
    <property type="component" value="Unassembled WGS sequence"/>
</dbReference>
<dbReference type="InterPro" id="IPR000871">
    <property type="entry name" value="Beta-lactam_class-A"/>
</dbReference>
<dbReference type="SUPFAM" id="SSF56601">
    <property type="entry name" value="beta-lactamase/transpeptidase-like"/>
    <property type="match status" value="1"/>
</dbReference>